<evidence type="ECO:0000313" key="5">
    <source>
        <dbReference type="Proteomes" id="UP000007754"/>
    </source>
</evidence>
<reference evidence="4" key="2">
    <citation type="submission" date="2025-08" db="UniProtKB">
        <authorList>
            <consortium name="Ensembl"/>
        </authorList>
    </citation>
    <scope>IDENTIFICATION</scope>
</reference>
<sequence length="307" mass="35261">MEFFLGWFSHPIFKNGDYNEVMKRRIQERSLAQGLSKSRLPEFTESEKRRIKGTYDYFGLNHYTTVLAYNINFPKDVMSYDSDRAVGTVTDRTWLSSGSDWLKIAPFGFRKLLRWIKEEYNNPPIYVTENGVSERGAFEFNDTWRMYYYRTYINEALKAVVLDGVDLRGYTAWSLMDNLEWAMGYEEKFGLYYVNFSDPALPRRPKASAKYYTQIINCNGFPDPAMGPHPCLEQEPEVTPTEPTPGAAGSVRFFGLDLTSQGAEVALYVLLAISAVGALGLALFAYTYRKSSKRSHKQSHMELSSKR</sequence>
<dbReference type="InParanoid" id="A0A674HLF2"/>
<organism evidence="4 5">
    <name type="scientific">Taeniopygia guttata</name>
    <name type="common">Zebra finch</name>
    <name type="synonym">Poephila guttata</name>
    <dbReference type="NCBI Taxonomy" id="59729"/>
    <lineage>
        <taxon>Eukaryota</taxon>
        <taxon>Metazoa</taxon>
        <taxon>Chordata</taxon>
        <taxon>Craniata</taxon>
        <taxon>Vertebrata</taxon>
        <taxon>Euteleostomi</taxon>
        <taxon>Archelosauria</taxon>
        <taxon>Archosauria</taxon>
        <taxon>Dinosauria</taxon>
        <taxon>Saurischia</taxon>
        <taxon>Theropoda</taxon>
        <taxon>Coelurosauria</taxon>
        <taxon>Aves</taxon>
        <taxon>Neognathae</taxon>
        <taxon>Neoaves</taxon>
        <taxon>Telluraves</taxon>
        <taxon>Australaves</taxon>
        <taxon>Passeriformes</taxon>
        <taxon>Passeroidea</taxon>
        <taxon>Estrildidae</taxon>
        <taxon>Estrildinae</taxon>
        <taxon>Taeniopygia</taxon>
    </lineage>
</organism>
<dbReference type="Ensembl" id="ENSTGUT00000020548.1">
    <property type="protein sequence ID" value="ENSTGUP00000035071.1"/>
    <property type="gene ID" value="ENSTGUG00000025578.1"/>
</dbReference>
<dbReference type="InterPro" id="IPR001360">
    <property type="entry name" value="Glyco_hydro_1"/>
</dbReference>
<evidence type="ECO:0000256" key="2">
    <source>
        <dbReference type="RuleBase" id="RU003690"/>
    </source>
</evidence>
<dbReference type="PROSITE" id="PS00572">
    <property type="entry name" value="GLYCOSYL_HYDROL_F1_1"/>
    <property type="match status" value="1"/>
</dbReference>
<keyword evidence="3" id="KW-0812">Transmembrane</keyword>
<name>A0A674HLF2_TAEGU</name>
<dbReference type="SUPFAM" id="SSF51445">
    <property type="entry name" value="(Trans)glycosidases"/>
    <property type="match status" value="1"/>
</dbReference>
<dbReference type="FunFam" id="3.20.20.80:FF:000292">
    <property type="entry name" value="Lactase-like a"/>
    <property type="match status" value="1"/>
</dbReference>
<evidence type="ECO:0000256" key="1">
    <source>
        <dbReference type="PROSITE-ProRule" id="PRU10055"/>
    </source>
</evidence>
<dbReference type="InterPro" id="IPR018120">
    <property type="entry name" value="Glyco_hydro_1_AS"/>
</dbReference>
<feature type="transmembrane region" description="Helical" evidence="3">
    <location>
        <begin position="265"/>
        <end position="288"/>
    </location>
</feature>
<protein>
    <recommendedName>
        <fullName evidence="6">Lactase</fullName>
    </recommendedName>
</protein>
<dbReference type="PANTHER" id="PTHR10353">
    <property type="entry name" value="GLYCOSYL HYDROLASE"/>
    <property type="match status" value="1"/>
</dbReference>
<evidence type="ECO:0000256" key="3">
    <source>
        <dbReference type="SAM" id="Phobius"/>
    </source>
</evidence>
<dbReference type="GeneTree" id="ENSGT00940000155324"/>
<reference evidence="4" key="3">
    <citation type="submission" date="2025-09" db="UniProtKB">
        <authorList>
            <consortium name="Ensembl"/>
        </authorList>
    </citation>
    <scope>IDENTIFICATION</scope>
</reference>
<comment type="similarity">
    <text evidence="2">Belongs to the glycosyl hydrolase 1 family.</text>
</comment>
<dbReference type="InterPro" id="IPR017853">
    <property type="entry name" value="GH"/>
</dbReference>
<dbReference type="GO" id="GO:0005975">
    <property type="term" value="P:carbohydrate metabolic process"/>
    <property type="evidence" value="ECO:0007669"/>
    <property type="project" value="InterPro"/>
</dbReference>
<keyword evidence="5" id="KW-1185">Reference proteome</keyword>
<proteinExistence type="inferred from homology"/>
<dbReference type="OMA" id="WIMLICK"/>
<feature type="active site" description="Nucleophile" evidence="1">
    <location>
        <position position="129"/>
    </location>
</feature>
<evidence type="ECO:0008006" key="6">
    <source>
        <dbReference type="Google" id="ProtNLM"/>
    </source>
</evidence>
<dbReference type="GO" id="GO:0000016">
    <property type="term" value="F:lactase activity"/>
    <property type="evidence" value="ECO:0007669"/>
    <property type="project" value="TreeGrafter"/>
</dbReference>
<keyword evidence="3" id="KW-0472">Membrane</keyword>
<dbReference type="PANTHER" id="PTHR10353:SF38">
    <property type="entry name" value="LACTASE_PHLORIZIN HYDROLASE"/>
    <property type="match status" value="1"/>
</dbReference>
<dbReference type="Pfam" id="PF00232">
    <property type="entry name" value="Glyco_hydro_1"/>
    <property type="match status" value="1"/>
</dbReference>
<reference evidence="4 5" key="1">
    <citation type="journal article" date="2010" name="Nature">
        <title>The genome of a songbird.</title>
        <authorList>
            <person name="Warren W.C."/>
            <person name="Clayton D.F."/>
            <person name="Ellegren H."/>
            <person name="Arnold A.P."/>
            <person name="Hillier L.W."/>
            <person name="Kunstner A."/>
            <person name="Searle S."/>
            <person name="White S."/>
            <person name="Vilella A.J."/>
            <person name="Fairley S."/>
            <person name="Heger A."/>
            <person name="Kong L."/>
            <person name="Ponting C.P."/>
            <person name="Jarvis E.D."/>
            <person name="Mello C.V."/>
            <person name="Minx P."/>
            <person name="Lovell P."/>
            <person name="Velho T.A."/>
            <person name="Ferris M."/>
            <person name="Balakrishnan C.N."/>
            <person name="Sinha S."/>
            <person name="Blatti C."/>
            <person name="London S.E."/>
            <person name="Li Y."/>
            <person name="Lin Y.C."/>
            <person name="George J."/>
            <person name="Sweedler J."/>
            <person name="Southey B."/>
            <person name="Gunaratne P."/>
            <person name="Watson M."/>
            <person name="Nam K."/>
            <person name="Backstrom N."/>
            <person name="Smeds L."/>
            <person name="Nabholz B."/>
            <person name="Itoh Y."/>
            <person name="Whitney O."/>
            <person name="Pfenning A.R."/>
            <person name="Howard J."/>
            <person name="Volker M."/>
            <person name="Skinner B.M."/>
            <person name="Griffin D.K."/>
            <person name="Ye L."/>
            <person name="McLaren W.M."/>
            <person name="Flicek P."/>
            <person name="Quesada V."/>
            <person name="Velasco G."/>
            <person name="Lopez-Otin C."/>
            <person name="Puente X.S."/>
            <person name="Olender T."/>
            <person name="Lancet D."/>
            <person name="Smit A.F."/>
            <person name="Hubley R."/>
            <person name="Konkel M.K."/>
            <person name="Walker J.A."/>
            <person name="Batzer M.A."/>
            <person name="Gu W."/>
            <person name="Pollock D.D."/>
            <person name="Chen L."/>
            <person name="Cheng Z."/>
            <person name="Eichler E.E."/>
            <person name="Stapley J."/>
            <person name="Slate J."/>
            <person name="Ekblom R."/>
            <person name="Birkhead T."/>
            <person name="Burke T."/>
            <person name="Burt D."/>
            <person name="Scharff C."/>
            <person name="Adam I."/>
            <person name="Richard H."/>
            <person name="Sultan M."/>
            <person name="Soldatov A."/>
            <person name="Lehrach H."/>
            <person name="Edwards S.V."/>
            <person name="Yang S.P."/>
            <person name="Li X."/>
            <person name="Graves T."/>
            <person name="Fulton L."/>
            <person name="Nelson J."/>
            <person name="Chinwalla A."/>
            <person name="Hou S."/>
            <person name="Mardis E.R."/>
            <person name="Wilson R.K."/>
        </authorList>
    </citation>
    <scope>NUCLEOTIDE SEQUENCE [LARGE SCALE GENOMIC DNA]</scope>
</reference>
<dbReference type="PRINTS" id="PR00131">
    <property type="entry name" value="GLHYDRLASE1"/>
</dbReference>
<dbReference type="Proteomes" id="UP000007754">
    <property type="component" value="Chromosome 7"/>
</dbReference>
<accession>A0A674HLF2</accession>
<dbReference type="AlphaFoldDB" id="A0A674HLF2"/>
<evidence type="ECO:0000313" key="4">
    <source>
        <dbReference type="Ensembl" id="ENSTGUP00000035071.1"/>
    </source>
</evidence>
<dbReference type="Gene3D" id="3.20.20.80">
    <property type="entry name" value="Glycosidases"/>
    <property type="match status" value="1"/>
</dbReference>
<keyword evidence="3" id="KW-1133">Transmembrane helix</keyword>